<dbReference type="PANTHER" id="PTHR11786">
    <property type="entry name" value="N-HYDROXYARYLAMINE O-ACETYLTRANSFERASE"/>
    <property type="match status" value="1"/>
</dbReference>
<dbReference type="PRINTS" id="PR01543">
    <property type="entry name" value="ANATRNSFRASE"/>
</dbReference>
<dbReference type="Pfam" id="PF00797">
    <property type="entry name" value="Acetyltransf_2"/>
    <property type="match status" value="1"/>
</dbReference>
<comment type="similarity">
    <text evidence="1 2">Belongs to the arylamine N-acetyltransferase family.</text>
</comment>
<evidence type="ECO:0000256" key="2">
    <source>
        <dbReference type="RuleBase" id="RU003452"/>
    </source>
</evidence>
<reference evidence="3 4" key="1">
    <citation type="journal article" date="2013" name="Genome Announc.">
        <title>Genome Sequence of Novosphingobium lindaniclasticum LE124T, Isolated from a Hexachlorocyclohexane Dumpsite.</title>
        <authorList>
            <person name="Saxena A."/>
            <person name="Nayyar N."/>
            <person name="Sangwan N."/>
            <person name="Kumari R."/>
            <person name="Khurana J.P."/>
            <person name="Lal R."/>
        </authorList>
    </citation>
    <scope>NUCLEOTIDE SEQUENCE [LARGE SCALE GENOMIC DNA]</scope>
    <source>
        <strain evidence="3 4">LE124</strain>
    </source>
</reference>
<evidence type="ECO:0000313" key="4">
    <source>
        <dbReference type="Proteomes" id="UP000015527"/>
    </source>
</evidence>
<accession>T0H2U0</accession>
<dbReference type="SUPFAM" id="SSF54001">
    <property type="entry name" value="Cysteine proteinases"/>
    <property type="match status" value="1"/>
</dbReference>
<dbReference type="OrthoDB" id="7181050at2"/>
<evidence type="ECO:0008006" key="5">
    <source>
        <dbReference type="Google" id="ProtNLM"/>
    </source>
</evidence>
<proteinExistence type="inferred from homology"/>
<dbReference type="Gene3D" id="3.30.2140.10">
    <property type="entry name" value="Arylamine N-acetyltransferase"/>
    <property type="match status" value="1"/>
</dbReference>
<sequence>MDLDRYFARIGLSAAPALSPDGLATLQGAHRRAIGFENLAIPLGEGICIDSKSVFEKLVLRGRGGYCFEQNRLFSDVLSTLGLVNRPLLARVLLGLAEGVVPPRTHTLLLVNLGGAAWIADAGFGGSYVPPLPLEDGAQVQTGDGAWHRLLRSGERGSLGGEWRLERAGPASATDGRAAPHGDWQAQYVFDLGEVVPDDLEMSNHWTATRAGTRFTSFCVASVVLEDGFASLSDRQFTRSCTGVSEFRQIESAAEYASLLSETFGIALSEDEAARLPIFR</sequence>
<dbReference type="PANTHER" id="PTHR11786:SF0">
    <property type="entry name" value="ARYLAMINE N-ACETYLTRANSFERASE 4-RELATED"/>
    <property type="match status" value="1"/>
</dbReference>
<dbReference type="InterPro" id="IPR001447">
    <property type="entry name" value="Arylamine_N-AcTrfase"/>
</dbReference>
<dbReference type="PATRIC" id="fig|1096930.3.peg.4531"/>
<keyword evidence="4" id="KW-1185">Reference proteome</keyword>
<dbReference type="Proteomes" id="UP000015527">
    <property type="component" value="Unassembled WGS sequence"/>
</dbReference>
<protein>
    <recommendedName>
        <fullName evidence="5">Arylamine N-acetyltransferase</fullName>
    </recommendedName>
</protein>
<dbReference type="InterPro" id="IPR038765">
    <property type="entry name" value="Papain-like_cys_pep_sf"/>
</dbReference>
<dbReference type="Gene3D" id="2.40.128.150">
    <property type="entry name" value="Cysteine proteinases"/>
    <property type="match status" value="1"/>
</dbReference>
<name>T0H2U0_9SPHN</name>
<dbReference type="GO" id="GO:0016407">
    <property type="term" value="F:acetyltransferase activity"/>
    <property type="evidence" value="ECO:0007669"/>
    <property type="project" value="InterPro"/>
</dbReference>
<comment type="caution">
    <text evidence="3">The sequence shown here is derived from an EMBL/GenBank/DDBJ whole genome shotgun (WGS) entry which is preliminary data.</text>
</comment>
<gene>
    <name evidence="3" type="ORF">L284_23020</name>
</gene>
<organism evidence="3 4">
    <name type="scientific">Novosphingobium lindaniclasticum LE124</name>
    <dbReference type="NCBI Taxonomy" id="1096930"/>
    <lineage>
        <taxon>Bacteria</taxon>
        <taxon>Pseudomonadati</taxon>
        <taxon>Pseudomonadota</taxon>
        <taxon>Alphaproteobacteria</taxon>
        <taxon>Sphingomonadales</taxon>
        <taxon>Sphingomonadaceae</taxon>
        <taxon>Novosphingobium</taxon>
    </lineage>
</organism>
<dbReference type="AlphaFoldDB" id="T0H2U0"/>
<evidence type="ECO:0000256" key="1">
    <source>
        <dbReference type="ARBA" id="ARBA00006547"/>
    </source>
</evidence>
<dbReference type="eggNOG" id="COG2162">
    <property type="taxonomic scope" value="Bacteria"/>
</dbReference>
<dbReference type="EMBL" id="ATHL01000155">
    <property type="protein sequence ID" value="EQB07272.1"/>
    <property type="molecule type" value="Genomic_DNA"/>
</dbReference>
<evidence type="ECO:0000313" key="3">
    <source>
        <dbReference type="EMBL" id="EQB07272.1"/>
    </source>
</evidence>